<protein>
    <recommendedName>
        <fullName evidence="6">EF-hand domain-containing protein</fullName>
    </recommendedName>
</protein>
<feature type="compositionally biased region" description="Acidic residues" evidence="1">
    <location>
        <begin position="418"/>
        <end position="431"/>
    </location>
</feature>
<feature type="chain" id="PRO_5042103885" description="EF-hand domain-containing protein" evidence="3">
    <location>
        <begin position="19"/>
        <end position="775"/>
    </location>
</feature>
<name>A0AAD2DA92_EUPCR</name>
<evidence type="ECO:0000256" key="3">
    <source>
        <dbReference type="SAM" id="SignalP"/>
    </source>
</evidence>
<evidence type="ECO:0000256" key="1">
    <source>
        <dbReference type="SAM" id="MobiDB-lite"/>
    </source>
</evidence>
<feature type="transmembrane region" description="Helical" evidence="2">
    <location>
        <begin position="204"/>
        <end position="224"/>
    </location>
</feature>
<feature type="region of interest" description="Disordered" evidence="1">
    <location>
        <begin position="418"/>
        <end position="456"/>
    </location>
</feature>
<feature type="transmembrane region" description="Helical" evidence="2">
    <location>
        <begin position="132"/>
        <end position="151"/>
    </location>
</feature>
<accession>A0AAD2DA92</accession>
<evidence type="ECO:0008006" key="6">
    <source>
        <dbReference type="Google" id="ProtNLM"/>
    </source>
</evidence>
<keyword evidence="5" id="KW-1185">Reference proteome</keyword>
<dbReference type="AlphaFoldDB" id="A0AAD2DA92"/>
<gene>
    <name evidence="4" type="ORF">ECRASSUSDP1_LOCUS26866</name>
</gene>
<feature type="transmembrane region" description="Helical" evidence="2">
    <location>
        <begin position="319"/>
        <end position="336"/>
    </location>
</feature>
<evidence type="ECO:0000313" key="5">
    <source>
        <dbReference type="Proteomes" id="UP001295684"/>
    </source>
</evidence>
<keyword evidence="2" id="KW-1133">Transmembrane helix</keyword>
<keyword evidence="2" id="KW-0472">Membrane</keyword>
<keyword evidence="2" id="KW-0812">Transmembrane</keyword>
<feature type="transmembrane region" description="Helical" evidence="2">
    <location>
        <begin position="172"/>
        <end position="192"/>
    </location>
</feature>
<proteinExistence type="predicted"/>
<evidence type="ECO:0000313" key="4">
    <source>
        <dbReference type="EMBL" id="CAI2385310.1"/>
    </source>
</evidence>
<evidence type="ECO:0000256" key="2">
    <source>
        <dbReference type="SAM" id="Phobius"/>
    </source>
</evidence>
<dbReference type="Proteomes" id="UP001295684">
    <property type="component" value="Unassembled WGS sequence"/>
</dbReference>
<sequence>MVAKIVCILSLLLLISRARKMRYDDESYNPSFNREFNDDYYEDDYEYGRTRLNHNYYDYNEDSLPSRKFHQEHAWETIYNRDSYEEFLDEEESESAPEMPNSGSRLETVAGMEANNPGEVLKSEKEDNPGHTFSLVIFIMTLFVAIKFLFMNTNFFLVQQKESFERNAYYSLLKDISFMVGIMLVVLIVHYYEGFTSFNTSVDNVLYGMFFFILCYMIFGYFIMKASFKKIKVFNEFEKVTKDRAKLSQMKVDFENQYYGPEGVEKGLKGTVEYILMKQSFISPVELPTVTESYLRKDFDLALYFGHCLSEFLSKLFSFDHQAYLIIFCVVLFWKVCSMIDILFQSVLMVLFPVTSFIYLWIQNRQYKRIYKNLNPKLNISGISYFESNLEIEDPFELAKSTPCPAYMKDIHSQAVEDDSEEGSSESDDDSVMNGVRSRNKSKSKSESIQDGLNDSICGEESEKSIEEEKNLFKSSESFLGTSQNRHERLFYLGKFGIFLEKLWMQSFFVQMILWISHLVEYKYLLREGTEDYYITRNGNIDYIIMLVSLLIGLYNLLVVFPRNIFNLVVITSIQMMKKKDMIDETIKEQRYQRSLRSFRLYKVFKIIRRELIDYFNVELKDKQLETPTKKLIEENYSLSLSKDNQNRESMDISKFFPLCGTEGTLFEKFLLVKKSGDEGIKPEDLIQAIQEATNDVNIDPYETIKTIFTLVMKDKECLTIEDIRNFFSTYEGYFEKGDPEFLLNELAVMQRSQMNIQVHEIASLIRDDIECFPR</sequence>
<organism evidence="4 5">
    <name type="scientific">Euplotes crassus</name>
    <dbReference type="NCBI Taxonomy" id="5936"/>
    <lineage>
        <taxon>Eukaryota</taxon>
        <taxon>Sar</taxon>
        <taxon>Alveolata</taxon>
        <taxon>Ciliophora</taxon>
        <taxon>Intramacronucleata</taxon>
        <taxon>Spirotrichea</taxon>
        <taxon>Hypotrichia</taxon>
        <taxon>Euplotida</taxon>
        <taxon>Euplotidae</taxon>
        <taxon>Moneuplotes</taxon>
    </lineage>
</organism>
<feature type="transmembrane region" description="Helical" evidence="2">
    <location>
        <begin position="540"/>
        <end position="561"/>
    </location>
</feature>
<keyword evidence="3" id="KW-0732">Signal</keyword>
<feature type="signal peptide" evidence="3">
    <location>
        <begin position="1"/>
        <end position="18"/>
    </location>
</feature>
<comment type="caution">
    <text evidence="4">The sequence shown here is derived from an EMBL/GenBank/DDBJ whole genome shotgun (WGS) entry which is preliminary data.</text>
</comment>
<dbReference type="EMBL" id="CAMPGE010027699">
    <property type="protein sequence ID" value="CAI2385310.1"/>
    <property type="molecule type" value="Genomic_DNA"/>
</dbReference>
<reference evidence="4" key="1">
    <citation type="submission" date="2023-07" db="EMBL/GenBank/DDBJ databases">
        <authorList>
            <consortium name="AG Swart"/>
            <person name="Singh M."/>
            <person name="Singh A."/>
            <person name="Seah K."/>
            <person name="Emmerich C."/>
        </authorList>
    </citation>
    <scope>NUCLEOTIDE SEQUENCE</scope>
    <source>
        <strain evidence="4">DP1</strain>
    </source>
</reference>
<feature type="transmembrane region" description="Helical" evidence="2">
    <location>
        <begin position="342"/>
        <end position="362"/>
    </location>
</feature>